<dbReference type="AlphaFoldDB" id="A0A964V075"/>
<evidence type="ECO:0000313" key="2">
    <source>
        <dbReference type="EMBL" id="NBN88251.1"/>
    </source>
</evidence>
<feature type="region of interest" description="Disordered" evidence="1">
    <location>
        <begin position="19"/>
        <end position="71"/>
    </location>
</feature>
<organism evidence="2 3">
    <name type="scientific">Candidatus Fonsibacter lacus</name>
    <dbReference type="NCBI Taxonomy" id="2576439"/>
    <lineage>
        <taxon>Bacteria</taxon>
        <taxon>Pseudomonadati</taxon>
        <taxon>Pseudomonadota</taxon>
        <taxon>Alphaproteobacteria</taxon>
        <taxon>Candidatus Pelagibacterales</taxon>
        <taxon>Candidatus Pelagibacterales incertae sedis</taxon>
        <taxon>Candidatus Fonsibacter</taxon>
    </lineage>
</organism>
<proteinExistence type="predicted"/>
<protein>
    <submittedName>
        <fullName evidence="2">Uncharacterized protein</fullName>
    </submittedName>
</protein>
<sequence>MIYLRRDRPGWATKEVRFDRCDAGPSPSQASKGGWATSPPGRPLDTDNAPTVAGVPLSPAASHALEVGNGV</sequence>
<accession>A0A964V075</accession>
<dbReference type="Proteomes" id="UP000713222">
    <property type="component" value="Unassembled WGS sequence"/>
</dbReference>
<comment type="caution">
    <text evidence="2">The sequence shown here is derived from an EMBL/GenBank/DDBJ whole genome shotgun (WGS) entry which is preliminary data.</text>
</comment>
<gene>
    <name evidence="2" type="ORF">EBV32_04090</name>
</gene>
<evidence type="ECO:0000313" key="3">
    <source>
        <dbReference type="Proteomes" id="UP000713222"/>
    </source>
</evidence>
<reference evidence="2" key="1">
    <citation type="submission" date="2018-10" db="EMBL/GenBank/DDBJ databases">
        <title>Iterative Subtractive Binning of Freshwater Chronoseries Metagenomes Recovers Nearly Complete Genomes from over Four Hundred Novel Species.</title>
        <authorList>
            <person name="Rodriguez-R L.M."/>
            <person name="Tsementzi D."/>
            <person name="Luo C."/>
            <person name="Konstantinidis K.T."/>
        </authorList>
    </citation>
    <scope>NUCLEOTIDE SEQUENCE</scope>
    <source>
        <strain evidence="2">WB7_6_001</strain>
    </source>
</reference>
<dbReference type="EMBL" id="RGET01000074">
    <property type="protein sequence ID" value="NBN88251.1"/>
    <property type="molecule type" value="Genomic_DNA"/>
</dbReference>
<evidence type="ECO:0000256" key="1">
    <source>
        <dbReference type="SAM" id="MobiDB-lite"/>
    </source>
</evidence>
<name>A0A964V075_9PROT</name>